<dbReference type="RefSeq" id="WP_148032647.1">
    <property type="nucleotide sequence ID" value="NZ_BAABFD010000021.1"/>
</dbReference>
<comment type="caution">
    <text evidence="1">The sequence shown here is derived from an EMBL/GenBank/DDBJ whole genome shotgun (WGS) entry which is preliminary data.</text>
</comment>
<sequence length="63" mass="6720">MAIWRAPGGIVVEAIVLDDRPLLRISHDIGGRLYLQGYCASVTELALHGVDLGQLVEDGHAPA</sequence>
<accession>A0ABT4TD63</accession>
<keyword evidence="2" id="KW-1185">Reference proteome</keyword>
<evidence type="ECO:0000313" key="2">
    <source>
        <dbReference type="Proteomes" id="UP001212498"/>
    </source>
</evidence>
<gene>
    <name evidence="1" type="ORF">OUY24_43295</name>
</gene>
<reference evidence="1 2" key="1">
    <citation type="submission" date="2022-11" db="EMBL/GenBank/DDBJ databases">
        <title>Nonomuraea corallina sp. nov., a new species of the genus Nonomuraea isolated from sea side sediment in Thai sea.</title>
        <authorList>
            <person name="Ngamcharungchit C."/>
            <person name="Matsumoto A."/>
            <person name="Suriyachadkun C."/>
            <person name="Panbangred W."/>
            <person name="Inahashi Y."/>
            <person name="Intra B."/>
        </authorList>
    </citation>
    <scope>NUCLEOTIDE SEQUENCE [LARGE SCALE GENOMIC DNA]</scope>
    <source>
        <strain evidence="1 2">DSM 43553</strain>
    </source>
</reference>
<evidence type="ECO:0000313" key="1">
    <source>
        <dbReference type="EMBL" id="MDA0647496.1"/>
    </source>
</evidence>
<name>A0ABT4TD63_9ACTN</name>
<dbReference type="EMBL" id="JAPNUD010000306">
    <property type="protein sequence ID" value="MDA0647496.1"/>
    <property type="molecule type" value="Genomic_DNA"/>
</dbReference>
<dbReference type="Proteomes" id="UP001212498">
    <property type="component" value="Unassembled WGS sequence"/>
</dbReference>
<proteinExistence type="predicted"/>
<organism evidence="1 2">
    <name type="scientific">Nonomuraea ferruginea</name>
    <dbReference type="NCBI Taxonomy" id="46174"/>
    <lineage>
        <taxon>Bacteria</taxon>
        <taxon>Bacillati</taxon>
        <taxon>Actinomycetota</taxon>
        <taxon>Actinomycetes</taxon>
        <taxon>Streptosporangiales</taxon>
        <taxon>Streptosporangiaceae</taxon>
        <taxon>Nonomuraea</taxon>
    </lineage>
</organism>
<protein>
    <submittedName>
        <fullName evidence="1">Uncharacterized protein</fullName>
    </submittedName>
</protein>